<dbReference type="InterPro" id="IPR001451">
    <property type="entry name" value="Hexapep"/>
</dbReference>
<reference evidence="1 2" key="1">
    <citation type="submission" date="2024-02" db="EMBL/GenBank/DDBJ databases">
        <title>Bacterial strain from lacustrine sediment.</title>
        <authorList>
            <person name="Petit C."/>
            <person name="Fadhlaoui K."/>
        </authorList>
    </citation>
    <scope>NUCLEOTIDE SEQUENCE [LARGE SCALE GENOMIC DNA]</scope>
    <source>
        <strain evidence="1 2">IPX-CK</strain>
    </source>
</reference>
<dbReference type="InterPro" id="IPR050484">
    <property type="entry name" value="Transf_Hexapept/Carb_Anhydrase"/>
</dbReference>
<gene>
    <name evidence="1" type="ORF">V6984_09535</name>
</gene>
<dbReference type="InterPro" id="IPR047324">
    <property type="entry name" value="LbH_gamma_CA-like"/>
</dbReference>
<sequence>MLKREKRIVMKDAKIHDSVFIADGAVVLGDITVGEGSSIWFNSTVRADRDWIVIESGSNIQDNAVVHVETGFPVHIGRNVTVGHGAIVHGCTVEDNTLIGMGAIILNGARIGKNCIIGAGALVPQNMVVPDNSLIIGCPGKILRKVTEEEVQTNLHNAAEYVEEGRTYKNDKNKED</sequence>
<dbReference type="RefSeq" id="WP_342759547.1">
    <property type="nucleotide sequence ID" value="NZ_CP146256.1"/>
</dbReference>
<protein>
    <submittedName>
        <fullName evidence="1">Gamma carbonic anhydrase family protein</fullName>
    </submittedName>
</protein>
<dbReference type="CDD" id="cd04645">
    <property type="entry name" value="LbH_gamma_CA_like"/>
    <property type="match status" value="1"/>
</dbReference>
<accession>A0ABZ3F3D9</accession>
<dbReference type="SUPFAM" id="SSF51161">
    <property type="entry name" value="Trimeric LpxA-like enzymes"/>
    <property type="match status" value="1"/>
</dbReference>
<dbReference type="Gene3D" id="2.160.10.10">
    <property type="entry name" value="Hexapeptide repeat proteins"/>
    <property type="match status" value="1"/>
</dbReference>
<dbReference type="PANTHER" id="PTHR13061:SF29">
    <property type="entry name" value="GAMMA CARBONIC ANHYDRASE-LIKE 1, MITOCHONDRIAL-RELATED"/>
    <property type="match status" value="1"/>
</dbReference>
<dbReference type="PANTHER" id="PTHR13061">
    <property type="entry name" value="DYNACTIN SUBUNIT P25"/>
    <property type="match status" value="1"/>
</dbReference>
<dbReference type="Pfam" id="PF00132">
    <property type="entry name" value="Hexapep"/>
    <property type="match status" value="2"/>
</dbReference>
<dbReference type="Proteomes" id="UP001451571">
    <property type="component" value="Chromosome"/>
</dbReference>
<evidence type="ECO:0000313" key="2">
    <source>
        <dbReference type="Proteomes" id="UP001451571"/>
    </source>
</evidence>
<name>A0ABZ3F3D9_9FIRM</name>
<evidence type="ECO:0000313" key="1">
    <source>
        <dbReference type="EMBL" id="XAH75974.1"/>
    </source>
</evidence>
<proteinExistence type="predicted"/>
<keyword evidence="2" id="KW-1185">Reference proteome</keyword>
<organism evidence="1 2">
    <name type="scientific">Kineothrix sedimenti</name>
    <dbReference type="NCBI Taxonomy" id="3123317"/>
    <lineage>
        <taxon>Bacteria</taxon>
        <taxon>Bacillati</taxon>
        <taxon>Bacillota</taxon>
        <taxon>Clostridia</taxon>
        <taxon>Lachnospirales</taxon>
        <taxon>Lachnospiraceae</taxon>
        <taxon>Kineothrix</taxon>
    </lineage>
</organism>
<dbReference type="EMBL" id="CP146256">
    <property type="protein sequence ID" value="XAH75974.1"/>
    <property type="molecule type" value="Genomic_DNA"/>
</dbReference>
<dbReference type="InterPro" id="IPR011004">
    <property type="entry name" value="Trimer_LpxA-like_sf"/>
</dbReference>